<proteinExistence type="predicted"/>
<keyword evidence="1" id="KW-1133">Transmembrane helix</keyword>
<keyword evidence="3" id="KW-1185">Reference proteome</keyword>
<keyword evidence="1" id="KW-0472">Membrane</keyword>
<dbReference type="Proteomes" id="UP000050920">
    <property type="component" value="Unassembled WGS sequence"/>
</dbReference>
<comment type="caution">
    <text evidence="2">The sequence shown here is derived from an EMBL/GenBank/DDBJ whole genome shotgun (WGS) entry which is preliminary data.</text>
</comment>
<evidence type="ECO:0000313" key="3">
    <source>
        <dbReference type="Proteomes" id="UP000050920"/>
    </source>
</evidence>
<accession>A0A0R2NW16</accession>
<organism evidence="2 3">
    <name type="scientific">Lactiplantibacillus fabifermentans DSM 21115</name>
    <dbReference type="NCBI Taxonomy" id="1413187"/>
    <lineage>
        <taxon>Bacteria</taxon>
        <taxon>Bacillati</taxon>
        <taxon>Bacillota</taxon>
        <taxon>Bacilli</taxon>
        <taxon>Lactobacillales</taxon>
        <taxon>Lactobacillaceae</taxon>
        <taxon>Lactiplantibacillus</taxon>
    </lineage>
</organism>
<gene>
    <name evidence="2" type="ORF">DY78_GL000197</name>
</gene>
<dbReference type="EMBL" id="AYGX02000083">
    <property type="protein sequence ID" value="KRO27226.1"/>
    <property type="molecule type" value="Genomic_DNA"/>
</dbReference>
<dbReference type="AlphaFoldDB" id="A0A0R2NW16"/>
<name>A0A0R2NW16_9LACO</name>
<reference evidence="2 3" key="1">
    <citation type="journal article" date="2015" name="Genome Announc.">
        <title>Expanding the biotechnology potential of lactobacilli through comparative genomics of 213 strains and associated genera.</title>
        <authorList>
            <person name="Sun Z."/>
            <person name="Harris H.M."/>
            <person name="McCann A."/>
            <person name="Guo C."/>
            <person name="Argimon S."/>
            <person name="Zhang W."/>
            <person name="Yang X."/>
            <person name="Jeffery I.B."/>
            <person name="Cooney J.C."/>
            <person name="Kagawa T.F."/>
            <person name="Liu W."/>
            <person name="Song Y."/>
            <person name="Salvetti E."/>
            <person name="Wrobel A."/>
            <person name="Rasinkangas P."/>
            <person name="Parkhill J."/>
            <person name="Rea M.C."/>
            <person name="O'Sullivan O."/>
            <person name="Ritari J."/>
            <person name="Douillard F.P."/>
            <person name="Paul Ross R."/>
            <person name="Yang R."/>
            <person name="Briner A.E."/>
            <person name="Felis G.E."/>
            <person name="de Vos W.M."/>
            <person name="Barrangou R."/>
            <person name="Klaenhammer T.R."/>
            <person name="Caufield P.W."/>
            <person name="Cui Y."/>
            <person name="Zhang H."/>
            <person name="O'Toole P.W."/>
        </authorList>
    </citation>
    <scope>NUCLEOTIDE SEQUENCE [LARGE SCALE GENOMIC DNA]</scope>
    <source>
        <strain evidence="2 3">DSM 21115</strain>
    </source>
</reference>
<dbReference type="RefSeq" id="WP_024623611.1">
    <property type="nucleotide sequence ID" value="NZ_AYGX02000083.1"/>
</dbReference>
<sequence length="60" mass="6962">MFLIVYCALAIAVFFWMFGFVKAAIFVALLTLALVGYSFVRRQLDRRRYMKSHPANKSRG</sequence>
<keyword evidence="1" id="KW-0812">Transmembrane</keyword>
<evidence type="ECO:0000313" key="2">
    <source>
        <dbReference type="EMBL" id="KRO27226.1"/>
    </source>
</evidence>
<protein>
    <submittedName>
        <fullName evidence="2">Uncharacterized protein</fullName>
    </submittedName>
</protein>
<evidence type="ECO:0000256" key="1">
    <source>
        <dbReference type="SAM" id="Phobius"/>
    </source>
</evidence>
<feature type="transmembrane region" description="Helical" evidence="1">
    <location>
        <begin position="12"/>
        <end position="40"/>
    </location>
</feature>